<keyword evidence="4 8" id="KW-0479">Metal-binding</keyword>
<keyword evidence="5 9" id="KW-0560">Oxidoreductase</keyword>
<evidence type="ECO:0000256" key="2">
    <source>
        <dbReference type="ARBA" id="ARBA00010617"/>
    </source>
</evidence>
<protein>
    <submittedName>
        <fullName evidence="11">Benzoate 4-monooxygenase cytochrome P450</fullName>
    </submittedName>
</protein>
<dbReference type="PRINTS" id="PR00463">
    <property type="entry name" value="EP450I"/>
</dbReference>
<dbReference type="GO" id="GO:0016705">
    <property type="term" value="F:oxidoreductase activity, acting on paired donors, with incorporation or reduction of molecular oxygen"/>
    <property type="evidence" value="ECO:0007669"/>
    <property type="project" value="InterPro"/>
</dbReference>
<dbReference type="GO" id="GO:0020037">
    <property type="term" value="F:heme binding"/>
    <property type="evidence" value="ECO:0007669"/>
    <property type="project" value="InterPro"/>
</dbReference>
<comment type="similarity">
    <text evidence="2 9">Belongs to the cytochrome P450 family.</text>
</comment>
<dbReference type="InterPro" id="IPR017972">
    <property type="entry name" value="Cyt_P450_CS"/>
</dbReference>
<reference evidence="11 12" key="1">
    <citation type="submission" date="2016-04" db="EMBL/GenBank/DDBJ databases">
        <title>A degradative enzymes factory behind the ericoid mycorrhizal symbiosis.</title>
        <authorList>
            <consortium name="DOE Joint Genome Institute"/>
            <person name="Martino E."/>
            <person name="Morin E."/>
            <person name="Grelet G."/>
            <person name="Kuo A."/>
            <person name="Kohler A."/>
            <person name="Daghino S."/>
            <person name="Barry K."/>
            <person name="Choi C."/>
            <person name="Cichocki N."/>
            <person name="Clum A."/>
            <person name="Copeland A."/>
            <person name="Hainaut M."/>
            <person name="Haridas S."/>
            <person name="Labutti K."/>
            <person name="Lindquist E."/>
            <person name="Lipzen A."/>
            <person name="Khouja H.-R."/>
            <person name="Murat C."/>
            <person name="Ohm R."/>
            <person name="Olson A."/>
            <person name="Spatafora J."/>
            <person name="Veneault-Fourrey C."/>
            <person name="Henrissat B."/>
            <person name="Grigoriev I."/>
            <person name="Martin F."/>
            <person name="Perotto S."/>
        </authorList>
    </citation>
    <scope>NUCLEOTIDE SEQUENCE [LARGE SCALE GENOMIC DNA]</scope>
    <source>
        <strain evidence="11 12">F</strain>
    </source>
</reference>
<dbReference type="SUPFAM" id="SSF48264">
    <property type="entry name" value="Cytochrome P450"/>
    <property type="match status" value="1"/>
</dbReference>
<feature type="transmembrane region" description="Helical" evidence="10">
    <location>
        <begin position="20"/>
        <end position="45"/>
    </location>
</feature>
<dbReference type="CDD" id="cd11058">
    <property type="entry name" value="CYP60B-like"/>
    <property type="match status" value="1"/>
</dbReference>
<dbReference type="Proteomes" id="UP000235786">
    <property type="component" value="Unassembled WGS sequence"/>
</dbReference>
<evidence type="ECO:0000256" key="9">
    <source>
        <dbReference type="RuleBase" id="RU000461"/>
    </source>
</evidence>
<dbReference type="OrthoDB" id="1470350at2759"/>
<dbReference type="InterPro" id="IPR036396">
    <property type="entry name" value="Cyt_P450_sf"/>
</dbReference>
<keyword evidence="3 8" id="KW-0349">Heme</keyword>
<dbReference type="Gene3D" id="1.10.630.10">
    <property type="entry name" value="Cytochrome P450"/>
    <property type="match status" value="1"/>
</dbReference>
<evidence type="ECO:0000256" key="1">
    <source>
        <dbReference type="ARBA" id="ARBA00001971"/>
    </source>
</evidence>
<keyword evidence="12" id="KW-1185">Reference proteome</keyword>
<dbReference type="Pfam" id="PF00067">
    <property type="entry name" value="p450"/>
    <property type="match status" value="1"/>
</dbReference>
<keyword evidence="6 8" id="KW-0408">Iron</keyword>
<dbReference type="InterPro" id="IPR050121">
    <property type="entry name" value="Cytochrome_P450_monoxygenase"/>
</dbReference>
<dbReference type="GO" id="GO:0004497">
    <property type="term" value="F:monooxygenase activity"/>
    <property type="evidence" value="ECO:0007669"/>
    <property type="project" value="UniProtKB-KW"/>
</dbReference>
<evidence type="ECO:0000256" key="5">
    <source>
        <dbReference type="ARBA" id="ARBA00023002"/>
    </source>
</evidence>
<accession>A0A2J6QSG7</accession>
<keyword evidence="10" id="KW-0812">Transmembrane</keyword>
<evidence type="ECO:0000256" key="6">
    <source>
        <dbReference type="ARBA" id="ARBA00023004"/>
    </source>
</evidence>
<proteinExistence type="inferred from homology"/>
<evidence type="ECO:0000256" key="8">
    <source>
        <dbReference type="PIRSR" id="PIRSR602401-1"/>
    </source>
</evidence>
<evidence type="ECO:0000256" key="7">
    <source>
        <dbReference type="ARBA" id="ARBA00023033"/>
    </source>
</evidence>
<gene>
    <name evidence="11" type="ORF">L207DRAFT_549944</name>
</gene>
<comment type="cofactor">
    <cofactor evidence="1 8">
        <name>heme</name>
        <dbReference type="ChEBI" id="CHEBI:30413"/>
    </cofactor>
</comment>
<evidence type="ECO:0000256" key="4">
    <source>
        <dbReference type="ARBA" id="ARBA00022723"/>
    </source>
</evidence>
<dbReference type="InterPro" id="IPR001128">
    <property type="entry name" value="Cyt_P450"/>
</dbReference>
<evidence type="ECO:0000313" key="12">
    <source>
        <dbReference type="Proteomes" id="UP000235786"/>
    </source>
</evidence>
<evidence type="ECO:0000256" key="10">
    <source>
        <dbReference type="SAM" id="Phobius"/>
    </source>
</evidence>
<keyword evidence="10" id="KW-1133">Transmembrane helix</keyword>
<feature type="binding site" description="axial binding residue" evidence="8">
    <location>
        <position position="450"/>
    </location>
    <ligand>
        <name>heme</name>
        <dbReference type="ChEBI" id="CHEBI:30413"/>
    </ligand>
    <ligandPart>
        <name>Fe</name>
        <dbReference type="ChEBI" id="CHEBI:18248"/>
    </ligandPart>
</feature>
<dbReference type="PROSITE" id="PS00086">
    <property type="entry name" value="CYTOCHROME_P450"/>
    <property type="match status" value="1"/>
</dbReference>
<dbReference type="PANTHER" id="PTHR24305:SF29">
    <property type="entry name" value="BENZOATE-PARA-HYDROXYLASE"/>
    <property type="match status" value="1"/>
</dbReference>
<name>A0A2J6QSG7_HYAVF</name>
<dbReference type="GO" id="GO:0005506">
    <property type="term" value="F:iron ion binding"/>
    <property type="evidence" value="ECO:0007669"/>
    <property type="project" value="InterPro"/>
</dbReference>
<organism evidence="11 12">
    <name type="scientific">Hyaloscypha variabilis (strain UAMH 11265 / GT02V1 / F)</name>
    <name type="common">Meliniomyces variabilis</name>
    <dbReference type="NCBI Taxonomy" id="1149755"/>
    <lineage>
        <taxon>Eukaryota</taxon>
        <taxon>Fungi</taxon>
        <taxon>Dikarya</taxon>
        <taxon>Ascomycota</taxon>
        <taxon>Pezizomycotina</taxon>
        <taxon>Leotiomycetes</taxon>
        <taxon>Helotiales</taxon>
        <taxon>Hyaloscyphaceae</taxon>
        <taxon>Hyaloscypha</taxon>
        <taxon>Hyaloscypha variabilis</taxon>
    </lineage>
</organism>
<dbReference type="PRINTS" id="PR00385">
    <property type="entry name" value="P450"/>
</dbReference>
<dbReference type="STRING" id="1149755.A0A2J6QSG7"/>
<evidence type="ECO:0000256" key="3">
    <source>
        <dbReference type="ARBA" id="ARBA00022617"/>
    </source>
</evidence>
<dbReference type="EMBL" id="KZ613976">
    <property type="protein sequence ID" value="PMD29211.1"/>
    <property type="molecule type" value="Genomic_DNA"/>
</dbReference>
<evidence type="ECO:0000313" key="11">
    <source>
        <dbReference type="EMBL" id="PMD29211.1"/>
    </source>
</evidence>
<dbReference type="PANTHER" id="PTHR24305">
    <property type="entry name" value="CYTOCHROME P450"/>
    <property type="match status" value="1"/>
</dbReference>
<keyword evidence="7 9" id="KW-0503">Monooxygenase</keyword>
<dbReference type="InterPro" id="IPR002401">
    <property type="entry name" value="Cyt_P450_E_grp-I"/>
</dbReference>
<dbReference type="AlphaFoldDB" id="A0A2J6QSG7"/>
<keyword evidence="10" id="KW-0472">Membrane</keyword>
<sequence>MGLVTLLGGQFSAILQSWSWLKAAAMVASVLAFYVFGHAIYNIYFHPLSKFPGPKFAAMSHLFYARISVNGDFVKTMTALHHKYGDVVRWTPNELSFSSAEAWKDIYTPHKPGETFVKDPGFYLIDDTLRAKMIANISDPEEHKQARKMLDPAFSNKALFQNQDVVLKYVNMLMTAIQEESRKGPINLVDYFNWVTSDILGELAFSEAFGSVENRKTNSWIATLFDATKFGAYDGAIHSLSPVIWKHLQFFVPRKMREAIVNHISQSKDKLLARIGKADLEHRDICSYILEKKDEMGMNDWNLAGYAQTLVMAGSETTATSFCGLTYYLCRTPEVYQKLKDEVRGRFKTMDEITIQTATFPYLTAVINEVLRIYPPVPIALPRVTPKGGAMVAGVFVPEGAIVGVQSWCVTHNPKHFKDPHTFRPERWLDPDCTDDLSASQPFSLGSRNCIGQPMAMMELRILIAKMVFLFDFKLIDDTLDWDRDGQCYRLWQKPPLWTEVTMREGL</sequence>